<evidence type="ECO:0000259" key="1">
    <source>
        <dbReference type="Pfam" id="PF00857"/>
    </source>
</evidence>
<dbReference type="InterPro" id="IPR050993">
    <property type="entry name" value="Isochorismatase_domain"/>
</dbReference>
<proteinExistence type="predicted"/>
<protein>
    <recommendedName>
        <fullName evidence="1">Isochorismatase-like domain-containing protein</fullName>
    </recommendedName>
</protein>
<dbReference type="PANTHER" id="PTHR14119">
    <property type="entry name" value="HYDROLASE"/>
    <property type="match status" value="1"/>
</dbReference>
<dbReference type="EMBL" id="LAZR01047261">
    <property type="protein sequence ID" value="KKK94631.1"/>
    <property type="molecule type" value="Genomic_DNA"/>
</dbReference>
<dbReference type="PANTHER" id="PTHR14119:SF3">
    <property type="entry name" value="ISOCHORISMATASE DOMAIN-CONTAINING PROTEIN 2"/>
    <property type="match status" value="1"/>
</dbReference>
<accession>A0A0F9CD34</accession>
<reference evidence="2" key="1">
    <citation type="journal article" date="2015" name="Nature">
        <title>Complex archaea that bridge the gap between prokaryotes and eukaryotes.</title>
        <authorList>
            <person name="Spang A."/>
            <person name="Saw J.H."/>
            <person name="Jorgensen S.L."/>
            <person name="Zaremba-Niedzwiedzka K."/>
            <person name="Martijn J."/>
            <person name="Lind A.E."/>
            <person name="van Eijk R."/>
            <person name="Schleper C."/>
            <person name="Guy L."/>
            <person name="Ettema T.J."/>
        </authorList>
    </citation>
    <scope>NUCLEOTIDE SEQUENCE</scope>
</reference>
<dbReference type="InterPro" id="IPR036380">
    <property type="entry name" value="Isochorismatase-like_sf"/>
</dbReference>
<organism evidence="2">
    <name type="scientific">marine sediment metagenome</name>
    <dbReference type="NCBI Taxonomy" id="412755"/>
    <lineage>
        <taxon>unclassified sequences</taxon>
        <taxon>metagenomes</taxon>
        <taxon>ecological metagenomes</taxon>
    </lineage>
</organism>
<gene>
    <name evidence="2" type="ORF">LCGC14_2680920</name>
</gene>
<dbReference type="Pfam" id="PF00857">
    <property type="entry name" value="Isochorismatase"/>
    <property type="match status" value="1"/>
</dbReference>
<sequence length="145" mass="16063">MEEMRMKTDLKIDRFMLDKDNALLVVVDIQEKLAVVMKKRKKVEANTSILIKAAEIMDIPVIVTEQYPKGLGPTTDEVKNTLADYAPIKKIDFSCCGEDAFVKAVKDSGKTQVILCGMETHVCVWQTCLGLLDSGYIVHLAGDAV</sequence>
<dbReference type="SUPFAM" id="SSF52499">
    <property type="entry name" value="Isochorismatase-like hydrolases"/>
    <property type="match status" value="1"/>
</dbReference>
<feature type="domain" description="Isochorismatase-like" evidence="1">
    <location>
        <begin position="23"/>
        <end position="145"/>
    </location>
</feature>
<dbReference type="Gene3D" id="3.40.50.850">
    <property type="entry name" value="Isochorismatase-like"/>
    <property type="match status" value="1"/>
</dbReference>
<name>A0A0F9CD34_9ZZZZ</name>
<comment type="caution">
    <text evidence="2">The sequence shown here is derived from an EMBL/GenBank/DDBJ whole genome shotgun (WGS) entry which is preliminary data.</text>
</comment>
<dbReference type="AlphaFoldDB" id="A0A0F9CD34"/>
<dbReference type="InterPro" id="IPR000868">
    <property type="entry name" value="Isochorismatase-like_dom"/>
</dbReference>
<evidence type="ECO:0000313" key="2">
    <source>
        <dbReference type="EMBL" id="KKK94631.1"/>
    </source>
</evidence>
<feature type="non-terminal residue" evidence="2">
    <location>
        <position position="145"/>
    </location>
</feature>